<proteinExistence type="predicted"/>
<dbReference type="GO" id="GO:0046688">
    <property type="term" value="P:response to copper ion"/>
    <property type="evidence" value="ECO:0007669"/>
    <property type="project" value="InterPro"/>
</dbReference>
<accession>A0AA48LXJ9</accession>
<sequence>MAWRPLVCLIALLMNPALDAAAHSSLLEAIPGDGAIVAAGDVAIELRFDSRLDARFSQFTVFKADGGRSVLTLQVGDKPGVLKATGTHLTEGSYLLHWRVLSVDGHADQGQIRFRVGP</sequence>
<evidence type="ECO:0000256" key="4">
    <source>
        <dbReference type="ARBA" id="ARBA00023008"/>
    </source>
</evidence>
<keyword evidence="2" id="KW-0479">Metal-binding</keyword>
<dbReference type="PANTHER" id="PTHR34820">
    <property type="entry name" value="INNER MEMBRANE PROTEIN YEBZ"/>
    <property type="match status" value="1"/>
</dbReference>
<dbReference type="Gene3D" id="2.60.40.1220">
    <property type="match status" value="1"/>
</dbReference>
<gene>
    <name evidence="6" type="ORF">AMST5_00238</name>
</gene>
<feature type="domain" description="CopC" evidence="5">
    <location>
        <begin position="23"/>
        <end position="116"/>
    </location>
</feature>
<dbReference type="InterPro" id="IPR014756">
    <property type="entry name" value="Ig_E-set"/>
</dbReference>
<dbReference type="EMBL" id="OY288114">
    <property type="protein sequence ID" value="CAJ0850221.1"/>
    <property type="molecule type" value="Genomic_DNA"/>
</dbReference>
<comment type="subcellular location">
    <subcellularLocation>
        <location evidence="1">Cell envelope</location>
    </subcellularLocation>
</comment>
<dbReference type="InterPro" id="IPR032694">
    <property type="entry name" value="CopC/D"/>
</dbReference>
<organism evidence="6">
    <name type="scientific">freshwater sediment metagenome</name>
    <dbReference type="NCBI Taxonomy" id="556182"/>
    <lineage>
        <taxon>unclassified sequences</taxon>
        <taxon>metagenomes</taxon>
        <taxon>ecological metagenomes</taxon>
    </lineage>
</organism>
<evidence type="ECO:0000256" key="1">
    <source>
        <dbReference type="ARBA" id="ARBA00004196"/>
    </source>
</evidence>
<evidence type="ECO:0000313" key="6">
    <source>
        <dbReference type="EMBL" id="CAJ0850221.1"/>
    </source>
</evidence>
<evidence type="ECO:0000256" key="3">
    <source>
        <dbReference type="ARBA" id="ARBA00022729"/>
    </source>
</evidence>
<keyword evidence="3" id="KW-0732">Signal</keyword>
<dbReference type="SUPFAM" id="SSF81296">
    <property type="entry name" value="E set domains"/>
    <property type="match status" value="1"/>
</dbReference>
<dbReference type="GO" id="GO:0005886">
    <property type="term" value="C:plasma membrane"/>
    <property type="evidence" value="ECO:0007669"/>
    <property type="project" value="TreeGrafter"/>
</dbReference>
<dbReference type="GO" id="GO:0005507">
    <property type="term" value="F:copper ion binding"/>
    <property type="evidence" value="ECO:0007669"/>
    <property type="project" value="InterPro"/>
</dbReference>
<dbReference type="Pfam" id="PF04234">
    <property type="entry name" value="CopC"/>
    <property type="match status" value="1"/>
</dbReference>
<dbReference type="GO" id="GO:0006825">
    <property type="term" value="P:copper ion transport"/>
    <property type="evidence" value="ECO:0007669"/>
    <property type="project" value="InterPro"/>
</dbReference>
<evidence type="ECO:0000256" key="2">
    <source>
        <dbReference type="ARBA" id="ARBA00022723"/>
    </source>
</evidence>
<dbReference type="PANTHER" id="PTHR34820:SF4">
    <property type="entry name" value="INNER MEMBRANE PROTEIN YEBZ"/>
    <property type="match status" value="1"/>
</dbReference>
<keyword evidence="4" id="KW-0186">Copper</keyword>
<dbReference type="InterPro" id="IPR014755">
    <property type="entry name" value="Cu-Rt/internalin_Ig-like"/>
</dbReference>
<dbReference type="GO" id="GO:0030313">
    <property type="term" value="C:cell envelope"/>
    <property type="evidence" value="ECO:0007669"/>
    <property type="project" value="UniProtKB-SubCell"/>
</dbReference>
<evidence type="ECO:0000259" key="5">
    <source>
        <dbReference type="Pfam" id="PF04234"/>
    </source>
</evidence>
<reference evidence="6" key="1">
    <citation type="submission" date="2023-07" db="EMBL/GenBank/DDBJ databases">
        <authorList>
            <person name="Pelsma A.J. K."/>
        </authorList>
    </citation>
    <scope>NUCLEOTIDE SEQUENCE</scope>
</reference>
<dbReference type="InterPro" id="IPR007348">
    <property type="entry name" value="CopC_dom"/>
</dbReference>
<protein>
    <recommendedName>
        <fullName evidence="5">CopC domain-containing protein</fullName>
    </recommendedName>
</protein>
<dbReference type="GO" id="GO:0042597">
    <property type="term" value="C:periplasmic space"/>
    <property type="evidence" value="ECO:0007669"/>
    <property type="project" value="InterPro"/>
</dbReference>
<name>A0AA48LXJ9_9ZZZZ</name>
<dbReference type="AlphaFoldDB" id="A0AA48LXJ9"/>